<evidence type="ECO:0000313" key="5">
    <source>
        <dbReference type="Proteomes" id="UP001240150"/>
    </source>
</evidence>
<dbReference type="SUPFAM" id="SSF116726">
    <property type="entry name" value="TrkA C-terminal domain-like"/>
    <property type="match status" value="1"/>
</dbReference>
<comment type="subcellular location">
    <subcellularLocation>
        <location evidence="1">Cell membrane</location>
        <topology evidence="1">Multi-pass membrane protein</topology>
    </subcellularLocation>
</comment>
<accession>A0ABY8WLJ4</accession>
<gene>
    <name evidence="4" type="ORF">ACTOB_002344</name>
</gene>
<feature type="domain" description="RCK N-terminal" evidence="3">
    <location>
        <begin position="153"/>
        <end position="277"/>
    </location>
</feature>
<dbReference type="InterPro" id="IPR003148">
    <property type="entry name" value="RCK_N"/>
</dbReference>
<keyword evidence="2" id="KW-0472">Membrane</keyword>
<dbReference type="PROSITE" id="PS51201">
    <property type="entry name" value="RCK_N"/>
    <property type="match status" value="2"/>
</dbReference>
<feature type="transmembrane region" description="Helical" evidence="2">
    <location>
        <begin position="76"/>
        <end position="95"/>
    </location>
</feature>
<dbReference type="SUPFAM" id="SSF81324">
    <property type="entry name" value="Voltage-gated potassium channels"/>
    <property type="match status" value="1"/>
</dbReference>
<dbReference type="InterPro" id="IPR050721">
    <property type="entry name" value="Trk_Ktr_HKT_K-transport"/>
</dbReference>
<dbReference type="Proteomes" id="UP001240150">
    <property type="component" value="Chromosome"/>
</dbReference>
<feature type="domain" description="RCK N-terminal" evidence="3">
    <location>
        <begin position="319"/>
        <end position="430"/>
    </location>
</feature>
<dbReference type="Gene3D" id="1.10.287.70">
    <property type="match status" value="1"/>
</dbReference>
<reference evidence="4 5" key="1">
    <citation type="submission" date="2023-06" db="EMBL/GenBank/DDBJ databases">
        <authorList>
            <person name="Yushchuk O."/>
            <person name="Binda E."/>
            <person name="Ruckert-Reed C."/>
            <person name="Fedorenko V."/>
            <person name="Kalinowski J."/>
            <person name="Marinelli F."/>
        </authorList>
    </citation>
    <scope>NUCLEOTIDE SEQUENCE [LARGE SCALE GENOMIC DNA]</scope>
    <source>
        <strain evidence="4 5">NRRL 3884</strain>
    </source>
</reference>
<dbReference type="Pfam" id="PF02254">
    <property type="entry name" value="TrkA_N"/>
    <property type="match status" value="2"/>
</dbReference>
<dbReference type="Gene3D" id="3.40.50.720">
    <property type="entry name" value="NAD(P)-binding Rossmann-like Domain"/>
    <property type="match status" value="2"/>
</dbReference>
<organism evidence="4 5">
    <name type="scientific">Actinoplanes oblitus</name>
    <dbReference type="NCBI Taxonomy" id="3040509"/>
    <lineage>
        <taxon>Bacteria</taxon>
        <taxon>Bacillati</taxon>
        <taxon>Actinomycetota</taxon>
        <taxon>Actinomycetes</taxon>
        <taxon>Micromonosporales</taxon>
        <taxon>Micromonosporaceae</taxon>
        <taxon>Actinoplanes</taxon>
    </lineage>
</organism>
<dbReference type="Pfam" id="PF07885">
    <property type="entry name" value="Ion_trans_2"/>
    <property type="match status" value="1"/>
</dbReference>
<evidence type="ECO:0000313" key="4">
    <source>
        <dbReference type="EMBL" id="WIM98734.1"/>
    </source>
</evidence>
<dbReference type="InterPro" id="IPR013099">
    <property type="entry name" value="K_chnl_dom"/>
</dbReference>
<evidence type="ECO:0000256" key="1">
    <source>
        <dbReference type="ARBA" id="ARBA00004651"/>
    </source>
</evidence>
<evidence type="ECO:0000256" key="2">
    <source>
        <dbReference type="SAM" id="Phobius"/>
    </source>
</evidence>
<name>A0ABY8WLJ4_9ACTN</name>
<sequence>MPGSKRWWLPGRDEQRPREARRWTRIAVAVQGPPTVFLILRRMRAPLIVLITIFAVSVLGLTLIPGRDDAGQPARMGFFDAFYFMSYTATTIGYGEIPHAFTGAQRLWVTATIYLTVIGWAYAVGSLLTLLQDRAFRQALALQRFTRTVARLREPFLLITGYGQTGRLLGRELDALGRRLVVIDTDAERVDALDIDAYRCDVPGLAGDARNPRTLEHAGLGHPYCEGVLALTDDDEVNLAVTMTAALVRPELPVIARTVSPAVEHRMAAFGSPTVINPFDRYGDHLRLALRAPASYQLMAWLESGPGAELPERSQPPRAGRWVLCGYGRFGRELTEDLQAEGLTVTAVDIRAEAGTEPWVIVGDGSEPHVMAAADLAHAVGFVAGTDNDTTNLSLVAAARHINPELFVVSRQNRPETAPLFAAMRIDSLLVPAEVVAHEIYAQLSTPLLWRFLREMPALGDEWARAMVERLQQHCGRRLPGLWRTTLDASETPALHRWLCDGQATLGDLLRHPDDRERRLGIVPLLILRDGRATLGPADDDVLRAGDQILLAGQPWEQRALLNTLTIDAVSRYVRYGHRVPSSWIWRRLTRSNR</sequence>
<keyword evidence="2" id="KW-0812">Transmembrane</keyword>
<evidence type="ECO:0000259" key="3">
    <source>
        <dbReference type="PROSITE" id="PS51201"/>
    </source>
</evidence>
<keyword evidence="2" id="KW-1133">Transmembrane helix</keyword>
<dbReference type="SUPFAM" id="SSF51735">
    <property type="entry name" value="NAD(P)-binding Rossmann-fold domains"/>
    <property type="match status" value="2"/>
</dbReference>
<keyword evidence="5" id="KW-1185">Reference proteome</keyword>
<dbReference type="InterPro" id="IPR036721">
    <property type="entry name" value="RCK_C_sf"/>
</dbReference>
<protein>
    <submittedName>
        <fullName evidence="4">NAD-binding protein</fullName>
    </submittedName>
</protein>
<dbReference type="RefSeq" id="WP_284920117.1">
    <property type="nucleotide sequence ID" value="NZ_CP126980.1"/>
</dbReference>
<dbReference type="InterPro" id="IPR036291">
    <property type="entry name" value="NAD(P)-bd_dom_sf"/>
</dbReference>
<dbReference type="EMBL" id="CP126980">
    <property type="protein sequence ID" value="WIM98734.1"/>
    <property type="molecule type" value="Genomic_DNA"/>
</dbReference>
<dbReference type="PANTHER" id="PTHR43833">
    <property type="entry name" value="POTASSIUM CHANNEL PROTEIN 2-RELATED-RELATED"/>
    <property type="match status" value="1"/>
</dbReference>
<proteinExistence type="predicted"/>
<feature type="transmembrane region" description="Helical" evidence="2">
    <location>
        <begin position="45"/>
        <end position="64"/>
    </location>
</feature>
<feature type="transmembrane region" description="Helical" evidence="2">
    <location>
        <begin position="107"/>
        <end position="131"/>
    </location>
</feature>